<dbReference type="PANTHER" id="PTHR42648">
    <property type="entry name" value="TRANSPOSASE, PUTATIVE-RELATED"/>
    <property type="match status" value="1"/>
</dbReference>
<accession>A0AAF0WJ24</accession>
<dbReference type="InterPro" id="IPR001584">
    <property type="entry name" value="Integrase_cat-core"/>
</dbReference>
<dbReference type="InterPro" id="IPR036397">
    <property type="entry name" value="RNaseH_sf"/>
</dbReference>
<dbReference type="PROSITE" id="PS50994">
    <property type="entry name" value="INTEGRASE"/>
    <property type="match status" value="1"/>
</dbReference>
<dbReference type="SUPFAM" id="SSF56672">
    <property type="entry name" value="DNA/RNA polymerases"/>
    <property type="match status" value="1"/>
</dbReference>
<reference evidence="4" key="2">
    <citation type="submission" date="2022-03" db="EMBL/GenBank/DDBJ databases">
        <title>Draft title - Genomic analysis of global carrot germplasm unveils the trajectory of domestication and the origin of high carotenoid orange carrot.</title>
        <authorList>
            <person name="Iorizzo M."/>
            <person name="Ellison S."/>
            <person name="Senalik D."/>
            <person name="Macko-Podgorni A."/>
            <person name="Grzebelus D."/>
            <person name="Bostan H."/>
            <person name="Rolling W."/>
            <person name="Curaba J."/>
            <person name="Simon P."/>
        </authorList>
    </citation>
    <scope>NUCLEOTIDE SEQUENCE</scope>
    <source>
        <tissue evidence="4">Leaf</tissue>
    </source>
</reference>
<evidence type="ECO:0000313" key="4">
    <source>
        <dbReference type="EMBL" id="WOG90447.1"/>
    </source>
</evidence>
<dbReference type="AlphaFoldDB" id="A0AAF0WJ24"/>
<sequence length="300" mass="34062">MWKLVSASHVFLENRNGLLLQNQGGHPRQRIASLGGSRYYVTFIDDSTRKVWVYFLKNKSDVFVTFKKWKTEVENQTGLKIKSLISDIGGEYSSDEFKSYCAEYGIRMIKTIPETPQQNGFDSSYIILLLYVDDMLIAGSNMREINKLKRQMSEEFEMKDMGAAKQILGMSIMRDRSEGTLKLSQEKYIGKLLEKFSIQDAKTRSTPLAAHFNLTKKQSPKMDEDKEYMAKKDVILEGFSDADLGGCLDTRKSTTGYIFTLGGTAVSWMSRLQKSVALSTTEAEYMAISEASKEMICLSY</sequence>
<organism evidence="4 5">
    <name type="scientific">Daucus carota subsp. sativus</name>
    <name type="common">Carrot</name>
    <dbReference type="NCBI Taxonomy" id="79200"/>
    <lineage>
        <taxon>Eukaryota</taxon>
        <taxon>Viridiplantae</taxon>
        <taxon>Streptophyta</taxon>
        <taxon>Embryophyta</taxon>
        <taxon>Tracheophyta</taxon>
        <taxon>Spermatophyta</taxon>
        <taxon>Magnoliopsida</taxon>
        <taxon>eudicotyledons</taxon>
        <taxon>Gunneridae</taxon>
        <taxon>Pentapetalae</taxon>
        <taxon>asterids</taxon>
        <taxon>campanulids</taxon>
        <taxon>Apiales</taxon>
        <taxon>Apiaceae</taxon>
        <taxon>Apioideae</taxon>
        <taxon>Scandiceae</taxon>
        <taxon>Daucinae</taxon>
        <taxon>Daucus</taxon>
        <taxon>Daucus sect. Daucus</taxon>
    </lineage>
</organism>
<dbReference type="InterPro" id="IPR043502">
    <property type="entry name" value="DNA/RNA_pol_sf"/>
</dbReference>
<name>A0AAF0WJ24_DAUCS</name>
<dbReference type="EMBL" id="CP093344">
    <property type="protein sequence ID" value="WOG90447.1"/>
    <property type="molecule type" value="Genomic_DNA"/>
</dbReference>
<dbReference type="Proteomes" id="UP000077755">
    <property type="component" value="Chromosome 2"/>
</dbReference>
<keyword evidence="2" id="KW-0378">Hydrolase</keyword>
<evidence type="ECO:0000256" key="2">
    <source>
        <dbReference type="ARBA" id="ARBA00022801"/>
    </source>
</evidence>
<dbReference type="InterPro" id="IPR012337">
    <property type="entry name" value="RNaseH-like_sf"/>
</dbReference>
<dbReference type="Pfam" id="PF00665">
    <property type="entry name" value="rve"/>
    <property type="match status" value="1"/>
</dbReference>
<dbReference type="GO" id="GO:0015074">
    <property type="term" value="P:DNA integration"/>
    <property type="evidence" value="ECO:0007669"/>
    <property type="project" value="InterPro"/>
</dbReference>
<dbReference type="SUPFAM" id="SSF53098">
    <property type="entry name" value="Ribonuclease H-like"/>
    <property type="match status" value="1"/>
</dbReference>
<dbReference type="InterPro" id="IPR013103">
    <property type="entry name" value="RVT_2"/>
</dbReference>
<dbReference type="GO" id="GO:0016787">
    <property type="term" value="F:hydrolase activity"/>
    <property type="evidence" value="ECO:0007669"/>
    <property type="project" value="UniProtKB-KW"/>
</dbReference>
<dbReference type="Pfam" id="PF07727">
    <property type="entry name" value="RVT_2"/>
    <property type="match status" value="1"/>
</dbReference>
<evidence type="ECO:0000259" key="3">
    <source>
        <dbReference type="PROSITE" id="PS50994"/>
    </source>
</evidence>
<protein>
    <recommendedName>
        <fullName evidence="3">Integrase catalytic domain-containing protein</fullName>
    </recommendedName>
</protein>
<keyword evidence="1" id="KW-0479">Metal-binding</keyword>
<evidence type="ECO:0000313" key="5">
    <source>
        <dbReference type="Proteomes" id="UP000077755"/>
    </source>
</evidence>
<dbReference type="InterPro" id="IPR039537">
    <property type="entry name" value="Retrotran_Ty1/copia-like"/>
</dbReference>
<feature type="domain" description="Integrase catalytic" evidence="3">
    <location>
        <begin position="12"/>
        <end position="120"/>
    </location>
</feature>
<dbReference type="PANTHER" id="PTHR42648:SF28">
    <property type="entry name" value="TRANSPOSON-ENCODED PROTEIN WITH RIBONUCLEASE H-LIKE AND RETROVIRUS ZINC FINGER-LIKE DOMAINS"/>
    <property type="match status" value="1"/>
</dbReference>
<proteinExistence type="predicted"/>
<dbReference type="GO" id="GO:0046872">
    <property type="term" value="F:metal ion binding"/>
    <property type="evidence" value="ECO:0007669"/>
    <property type="project" value="UniProtKB-KW"/>
</dbReference>
<dbReference type="Gene3D" id="3.30.420.10">
    <property type="entry name" value="Ribonuclease H-like superfamily/Ribonuclease H"/>
    <property type="match status" value="1"/>
</dbReference>
<gene>
    <name evidence="4" type="ORF">DCAR_0209691</name>
</gene>
<dbReference type="GO" id="GO:0003676">
    <property type="term" value="F:nucleic acid binding"/>
    <property type="evidence" value="ECO:0007669"/>
    <property type="project" value="InterPro"/>
</dbReference>
<dbReference type="CDD" id="cd09272">
    <property type="entry name" value="RNase_HI_RT_Ty1"/>
    <property type="match status" value="1"/>
</dbReference>
<reference evidence="4" key="1">
    <citation type="journal article" date="2016" name="Nat. Genet.">
        <title>A high-quality carrot genome assembly provides new insights into carotenoid accumulation and asterid genome evolution.</title>
        <authorList>
            <person name="Iorizzo M."/>
            <person name="Ellison S."/>
            <person name="Senalik D."/>
            <person name="Zeng P."/>
            <person name="Satapoomin P."/>
            <person name="Huang J."/>
            <person name="Bowman M."/>
            <person name="Iovene M."/>
            <person name="Sanseverino W."/>
            <person name="Cavagnaro P."/>
            <person name="Yildiz M."/>
            <person name="Macko-Podgorni A."/>
            <person name="Moranska E."/>
            <person name="Grzebelus E."/>
            <person name="Grzebelus D."/>
            <person name="Ashrafi H."/>
            <person name="Zheng Z."/>
            <person name="Cheng S."/>
            <person name="Spooner D."/>
            <person name="Van Deynze A."/>
            <person name="Simon P."/>
        </authorList>
    </citation>
    <scope>NUCLEOTIDE SEQUENCE</scope>
    <source>
        <tissue evidence="4">Leaf</tissue>
    </source>
</reference>
<keyword evidence="5" id="KW-1185">Reference proteome</keyword>
<evidence type="ECO:0000256" key="1">
    <source>
        <dbReference type="ARBA" id="ARBA00022723"/>
    </source>
</evidence>